<evidence type="ECO:0000313" key="3">
    <source>
        <dbReference type="Proteomes" id="UP000249723"/>
    </source>
</evidence>
<dbReference type="EMBL" id="FMWP01000016">
    <property type="protein sequence ID" value="SCZ91636.1"/>
    <property type="molecule type" value="Genomic_DNA"/>
</dbReference>
<dbReference type="Pfam" id="PF17667">
    <property type="entry name" value="Pkinase_fungal"/>
    <property type="match status" value="1"/>
</dbReference>
<dbReference type="GO" id="GO:0004672">
    <property type="term" value="F:protein kinase activity"/>
    <property type="evidence" value="ECO:0007669"/>
    <property type="project" value="InterPro"/>
</dbReference>
<proteinExistence type="predicted"/>
<dbReference type="PROSITE" id="PS50011">
    <property type="entry name" value="PROTEIN_KINASE_DOM"/>
    <property type="match status" value="1"/>
</dbReference>
<keyword evidence="3" id="KW-1185">Reference proteome</keyword>
<dbReference type="AlphaFoldDB" id="A0A2X0KKM4"/>
<dbReference type="InterPro" id="IPR040976">
    <property type="entry name" value="Pkinase_fungal"/>
</dbReference>
<dbReference type="GO" id="GO:0005524">
    <property type="term" value="F:ATP binding"/>
    <property type="evidence" value="ECO:0007669"/>
    <property type="project" value="InterPro"/>
</dbReference>
<gene>
    <name evidence="2" type="ORF">BZ3500_MVSOF-1268-A1-R1_CHR5-1G07572</name>
</gene>
<reference evidence="3" key="1">
    <citation type="submission" date="2016-10" db="EMBL/GenBank/DDBJ databases">
        <authorList>
            <person name="Jeantristanb JTB J.-T."/>
            <person name="Ricardo R."/>
        </authorList>
    </citation>
    <scope>NUCLEOTIDE SEQUENCE [LARGE SCALE GENOMIC DNA]</scope>
</reference>
<accession>A0A2X0KKM4</accession>
<dbReference type="OrthoDB" id="5584477at2759"/>
<evidence type="ECO:0000259" key="1">
    <source>
        <dbReference type="PROSITE" id="PS50011"/>
    </source>
</evidence>
<organism evidence="2 3">
    <name type="scientific">Microbotryum saponariae</name>
    <dbReference type="NCBI Taxonomy" id="289078"/>
    <lineage>
        <taxon>Eukaryota</taxon>
        <taxon>Fungi</taxon>
        <taxon>Dikarya</taxon>
        <taxon>Basidiomycota</taxon>
        <taxon>Pucciniomycotina</taxon>
        <taxon>Microbotryomycetes</taxon>
        <taxon>Microbotryales</taxon>
        <taxon>Microbotryaceae</taxon>
        <taxon>Microbotryum</taxon>
    </lineage>
</organism>
<name>A0A2X0KKM4_9BASI</name>
<feature type="domain" description="Protein kinase" evidence="1">
    <location>
        <begin position="1"/>
        <end position="154"/>
    </location>
</feature>
<dbReference type="PANTHER" id="PTHR38248">
    <property type="entry name" value="FUNK1 6"/>
    <property type="match status" value="1"/>
</dbReference>
<protein>
    <submittedName>
        <fullName evidence="2">BZ3500_MvSof-1268-A1-R1_Chr5-1g07572 protein</fullName>
    </submittedName>
</protein>
<dbReference type="STRING" id="289078.A0A2X0KKM4"/>
<dbReference type="PANTHER" id="PTHR38248:SF2">
    <property type="entry name" value="FUNK1 11"/>
    <property type="match status" value="1"/>
</dbReference>
<dbReference type="Proteomes" id="UP000249723">
    <property type="component" value="Unassembled WGS sequence"/>
</dbReference>
<dbReference type="Gene3D" id="1.10.510.10">
    <property type="entry name" value="Transferase(Phosphotransferase) domain 1"/>
    <property type="match status" value="1"/>
</dbReference>
<dbReference type="SUPFAM" id="SSF56112">
    <property type="entry name" value="Protein kinase-like (PK-like)"/>
    <property type="match status" value="1"/>
</dbReference>
<dbReference type="InterPro" id="IPR011009">
    <property type="entry name" value="Kinase-like_dom_sf"/>
</dbReference>
<sequence>MFLPGDKSLKGVTPRAEDKNVVHKECYNSLATLKNTKELARSLEGAIEGHRQLWDHGFIHRDVLYGNVMVDRHGDGVLIDYNLAVKKARTVEEECRLSRSGTLPYISRLLLSPPTEGVMHERWHDIKSFFFLWRAALHFTLSVLGDEQESREIW</sequence>
<dbReference type="InterPro" id="IPR000719">
    <property type="entry name" value="Prot_kinase_dom"/>
</dbReference>
<evidence type="ECO:0000313" key="2">
    <source>
        <dbReference type="EMBL" id="SCZ91636.1"/>
    </source>
</evidence>